<gene>
    <name evidence="2" type="ORF">FOZ60_000023</name>
</gene>
<reference evidence="2 3" key="1">
    <citation type="submission" date="2020-04" db="EMBL/GenBank/DDBJ databases">
        <title>Perkinsus olseni comparative genomics.</title>
        <authorList>
            <person name="Bogema D.R."/>
        </authorList>
    </citation>
    <scope>NUCLEOTIDE SEQUENCE [LARGE SCALE GENOMIC DNA]</scope>
    <source>
        <strain evidence="2">00978-12</strain>
    </source>
</reference>
<protein>
    <recommendedName>
        <fullName evidence="1">SCP domain-containing protein</fullName>
    </recommendedName>
</protein>
<dbReference type="EMBL" id="JABANP010000001">
    <property type="protein sequence ID" value="KAF4697671.1"/>
    <property type="molecule type" value="Genomic_DNA"/>
</dbReference>
<dbReference type="Gene3D" id="3.40.33.10">
    <property type="entry name" value="CAP"/>
    <property type="match status" value="1"/>
</dbReference>
<dbReference type="AlphaFoldDB" id="A0A7J6PQ16"/>
<dbReference type="InterPro" id="IPR014044">
    <property type="entry name" value="CAP_dom"/>
</dbReference>
<evidence type="ECO:0000259" key="1">
    <source>
        <dbReference type="Pfam" id="PF00188"/>
    </source>
</evidence>
<evidence type="ECO:0000313" key="3">
    <source>
        <dbReference type="Proteomes" id="UP000541610"/>
    </source>
</evidence>
<organism evidence="2 3">
    <name type="scientific">Perkinsus olseni</name>
    <name type="common">Perkinsus atlanticus</name>
    <dbReference type="NCBI Taxonomy" id="32597"/>
    <lineage>
        <taxon>Eukaryota</taxon>
        <taxon>Sar</taxon>
        <taxon>Alveolata</taxon>
        <taxon>Perkinsozoa</taxon>
        <taxon>Perkinsea</taxon>
        <taxon>Perkinsida</taxon>
        <taxon>Perkinsidae</taxon>
        <taxon>Perkinsus</taxon>
    </lineage>
</organism>
<comment type="caution">
    <text evidence="2">The sequence shown here is derived from an EMBL/GenBank/DDBJ whole genome shotgun (WGS) entry which is preliminary data.</text>
</comment>
<evidence type="ECO:0000313" key="2">
    <source>
        <dbReference type="EMBL" id="KAF4697671.1"/>
    </source>
</evidence>
<sequence>MSEDYANVLARKNSLVHSPSYDLSPPHGENLAFGYGRAPDFCNDRSGTYNQHCPVISWYLEYEQLWKCRNGVEGWKRGGEPLDGLGHFTAMVWKGINIMGCGISDDKKYFVCKYGHTGCKADKFQCAEYFDYRAPLGLPNVNVEDCRGTACLQCLDDSSKRRQYCEAQGGDASSFQSDTSLSPSAAREIVDMAEHEMGVNGVLRIRQAASAFEKNSNAVVRKFGKFLRAVHNNLQGVMR</sequence>
<dbReference type="Pfam" id="PF00188">
    <property type="entry name" value="CAP"/>
    <property type="match status" value="1"/>
</dbReference>
<accession>A0A7J6PQ16</accession>
<dbReference type="Proteomes" id="UP000541610">
    <property type="component" value="Unassembled WGS sequence"/>
</dbReference>
<dbReference type="InterPro" id="IPR035940">
    <property type="entry name" value="CAP_sf"/>
</dbReference>
<proteinExistence type="predicted"/>
<dbReference type="SUPFAM" id="SSF55797">
    <property type="entry name" value="PR-1-like"/>
    <property type="match status" value="1"/>
</dbReference>
<dbReference type="OrthoDB" id="406114at2759"/>
<name>A0A7J6PQ16_PEROL</name>
<feature type="domain" description="SCP" evidence="1">
    <location>
        <begin position="66"/>
        <end position="114"/>
    </location>
</feature>